<sequence length="951" mass="101130">MDSYGRSPVPKLGPRRSSLQVARDGHVAAPPASVQTAEPLLSACTAPGARPPAQVDDTGYYDSASAPGTPYGLTPAQVKPRFGKWGRWIEEKQQRRRELQQEEKAAGLSKSTSWSLPGQDDEGGRSASPLRRDPSALRRDEEAERSLSRDHLVLVTGADTLAGTSSTPAPSGGPASSLTRGRARTNSSASAAAAVQPLTMHTRIERVGERFSTGMPEQPLCGCPLPIGSQGATGRFTLIGTQSGLYVLDAQPHAGIALSSANGDSAARHHCLWTGLGVRQIETYAETDPYAETPRGLVLALVESPTGGDLEVRMWNLTSIVNLVKWRVYSATSVILSLEPEATATPTHGRSRSAFGGNAPNSPIAKKGTKRWSTASTWANSNRTNGLSASSASRYPPMSTSPPMGSSAHYSVRDLDLDSLESPATPQSSASHLALGGGSGTPSRPRSASETSHLELPLSWAQASVALPIPKSAGSIQFFRVFRRPPPKRRPKRNYHDPDPSDDEDDDSDDAWQAPRPQLGASDRVRPTGGRHHLYLLVATTRSIFLYESEPVERRTWHLAQEYFAPSTPRFLHLLRSSPPELSPDDFPELPTYLSFLLGTSHHVVMVRLSDSTVTELRVPGGIGAEACQIGAESTQSAAAADPKEGAANRKVQRSKSQYHRKASPSLAASLRDLNASVSRLFDGGDRNLPAGLRGVPSDFVKGRVVSEDGHEATEGSPGSGGASQSHAKWISCEELRLDRWDGPRRDRPQLLLLSNQHTSYLVALLDSATAESSASSTSHLSPVLLHTFPWAASAGPIVGVSAHVSPDVAPSTTTSHLSLVAFTGTGTIVTEHILSHPALAEVGSLTGADSSLTPTHRVVLPVPTSVPAPSQALHPIPHEDPDLSDRAAFDFGRRVGRICAAKTIPTLHAAAAGWSSSRGGEGGAQSVYFWVQGRAEWSLKQLVCGESAAH</sequence>
<feature type="region of interest" description="Disordered" evidence="1">
    <location>
        <begin position="480"/>
        <end position="526"/>
    </location>
</feature>
<dbReference type="Proteomes" id="UP000237144">
    <property type="component" value="Unassembled WGS sequence"/>
</dbReference>
<proteinExistence type="predicted"/>
<name>A0A2S5BAR7_9BASI</name>
<dbReference type="EMBL" id="PJQD01000033">
    <property type="protein sequence ID" value="POY73870.1"/>
    <property type="molecule type" value="Genomic_DNA"/>
</dbReference>
<protein>
    <submittedName>
        <fullName evidence="2">Uncharacterized protein</fullName>
    </submittedName>
</protein>
<feature type="region of interest" description="Disordered" evidence="1">
    <location>
        <begin position="635"/>
        <end position="666"/>
    </location>
</feature>
<feature type="region of interest" description="Disordered" evidence="1">
    <location>
        <begin position="1"/>
        <end position="77"/>
    </location>
</feature>
<dbReference type="AlphaFoldDB" id="A0A2S5BAR7"/>
<organism evidence="2 3">
    <name type="scientific">Rhodotorula taiwanensis</name>
    <dbReference type="NCBI Taxonomy" id="741276"/>
    <lineage>
        <taxon>Eukaryota</taxon>
        <taxon>Fungi</taxon>
        <taxon>Dikarya</taxon>
        <taxon>Basidiomycota</taxon>
        <taxon>Pucciniomycotina</taxon>
        <taxon>Microbotryomycetes</taxon>
        <taxon>Sporidiobolales</taxon>
        <taxon>Sporidiobolaceae</taxon>
        <taxon>Rhodotorula</taxon>
    </lineage>
</organism>
<dbReference type="OrthoDB" id="2590590at2759"/>
<comment type="caution">
    <text evidence="2">The sequence shown here is derived from an EMBL/GenBank/DDBJ whole genome shotgun (WGS) entry which is preliminary data.</text>
</comment>
<evidence type="ECO:0000256" key="1">
    <source>
        <dbReference type="SAM" id="MobiDB-lite"/>
    </source>
</evidence>
<feature type="compositionally biased region" description="Basic residues" evidence="1">
    <location>
        <begin position="481"/>
        <end position="493"/>
    </location>
</feature>
<feature type="region of interest" description="Disordered" evidence="1">
    <location>
        <begin position="708"/>
        <end position="727"/>
    </location>
</feature>
<feature type="compositionally biased region" description="Polar residues" evidence="1">
    <location>
        <begin position="371"/>
        <end position="393"/>
    </location>
</feature>
<feature type="compositionally biased region" description="Basic residues" evidence="1">
    <location>
        <begin position="651"/>
        <end position="663"/>
    </location>
</feature>
<evidence type="ECO:0000313" key="2">
    <source>
        <dbReference type="EMBL" id="POY73870.1"/>
    </source>
</evidence>
<feature type="compositionally biased region" description="Low complexity" evidence="1">
    <location>
        <begin position="162"/>
        <end position="179"/>
    </location>
</feature>
<dbReference type="STRING" id="741276.A0A2S5BAR7"/>
<feature type="region of interest" description="Disordered" evidence="1">
    <location>
        <begin position="344"/>
        <end position="451"/>
    </location>
</feature>
<reference evidence="2 3" key="1">
    <citation type="journal article" date="2018" name="Front. Microbiol.">
        <title>Prospects for Fungal Bioremediation of Acidic Radioactive Waste Sites: Characterization and Genome Sequence of Rhodotorula taiwanensis MD1149.</title>
        <authorList>
            <person name="Tkavc R."/>
            <person name="Matrosova V.Y."/>
            <person name="Grichenko O.E."/>
            <person name="Gostincar C."/>
            <person name="Volpe R.P."/>
            <person name="Klimenkova P."/>
            <person name="Gaidamakova E.K."/>
            <person name="Zhou C.E."/>
            <person name="Stewart B.J."/>
            <person name="Lyman M.G."/>
            <person name="Malfatti S.A."/>
            <person name="Rubinfeld B."/>
            <person name="Courtot M."/>
            <person name="Singh J."/>
            <person name="Dalgard C.L."/>
            <person name="Hamilton T."/>
            <person name="Frey K.G."/>
            <person name="Gunde-Cimerman N."/>
            <person name="Dugan L."/>
            <person name="Daly M.J."/>
        </authorList>
    </citation>
    <scope>NUCLEOTIDE SEQUENCE [LARGE SCALE GENOMIC DNA]</scope>
    <source>
        <strain evidence="2 3">MD1149</strain>
    </source>
</reference>
<evidence type="ECO:0000313" key="3">
    <source>
        <dbReference type="Proteomes" id="UP000237144"/>
    </source>
</evidence>
<feature type="compositionally biased region" description="Basic and acidic residues" evidence="1">
    <location>
        <begin position="93"/>
        <end position="105"/>
    </location>
</feature>
<feature type="compositionally biased region" description="Basic and acidic residues" evidence="1">
    <location>
        <begin position="130"/>
        <end position="152"/>
    </location>
</feature>
<accession>A0A2S5BAR7</accession>
<feature type="compositionally biased region" description="Low complexity" evidence="1">
    <location>
        <begin position="396"/>
        <end position="407"/>
    </location>
</feature>
<feature type="compositionally biased region" description="Acidic residues" evidence="1">
    <location>
        <begin position="500"/>
        <end position="510"/>
    </location>
</feature>
<gene>
    <name evidence="2" type="ORF">BMF94_3040</name>
</gene>
<feature type="region of interest" description="Disordered" evidence="1">
    <location>
        <begin position="93"/>
        <end position="195"/>
    </location>
</feature>
<keyword evidence="3" id="KW-1185">Reference proteome</keyword>